<evidence type="ECO:0000256" key="2">
    <source>
        <dbReference type="PROSITE-ProRule" id="PRU00497"/>
    </source>
</evidence>
<feature type="compositionally biased region" description="Basic and acidic residues" evidence="3">
    <location>
        <begin position="111"/>
        <end position="123"/>
    </location>
</feature>
<dbReference type="GO" id="GO:0008010">
    <property type="term" value="F:structural constituent of chitin-based larval cuticle"/>
    <property type="evidence" value="ECO:0007669"/>
    <property type="project" value="TreeGrafter"/>
</dbReference>
<evidence type="ECO:0000256" key="1">
    <source>
        <dbReference type="ARBA" id="ARBA00022460"/>
    </source>
</evidence>
<dbReference type="OrthoDB" id="6343684at2759"/>
<feature type="chain" id="PRO_5005321409" evidence="4">
    <location>
        <begin position="17"/>
        <end position="123"/>
    </location>
</feature>
<proteinExistence type="predicted"/>
<dbReference type="Bgee" id="FBgn0269702">
    <property type="expression patterns" value="Expressed in adult organism"/>
</dbReference>
<feature type="region of interest" description="Disordered" evidence="3">
    <location>
        <begin position="89"/>
        <end position="123"/>
    </location>
</feature>
<feature type="signal peptide" evidence="4">
    <location>
        <begin position="1"/>
        <end position="16"/>
    </location>
</feature>
<dbReference type="Pfam" id="PF00379">
    <property type="entry name" value="Chitin_bind_4"/>
    <property type="match status" value="1"/>
</dbReference>
<dbReference type="PROSITE" id="PS51155">
    <property type="entry name" value="CHIT_BIND_RR_2"/>
    <property type="match status" value="1"/>
</dbReference>
<dbReference type="InterPro" id="IPR050468">
    <property type="entry name" value="Cuticle_Struct_Prot"/>
</dbReference>
<accession>A0A0J9R852</accession>
<dbReference type="KEGG" id="dsi:Dsimw501_GD28412"/>
<dbReference type="InterPro" id="IPR000618">
    <property type="entry name" value="Insect_cuticle"/>
</dbReference>
<reference evidence="5 6" key="1">
    <citation type="journal article" date="2013" name="Genome Res.">
        <title>A second-generation assembly of the Drosophila simulans genome provides new insights into patterns of lineage-specific divergence.</title>
        <authorList>
            <person name="Hu T.T."/>
            <person name="Eisen M.B."/>
            <person name="Thornton K.R."/>
            <person name="Andolfatto P."/>
        </authorList>
    </citation>
    <scope>NUCLEOTIDE SEQUENCE [LARGE SCALE GENOMIC DNA]</scope>
    <source>
        <strain evidence="6">w501</strain>
    </source>
</reference>
<dbReference type="Proteomes" id="UP000035880">
    <property type="component" value="Chromosome 2R"/>
</dbReference>
<name>A0A0J9R852_DROSI</name>
<dbReference type="InterPro" id="IPR031311">
    <property type="entry name" value="CHIT_BIND_RR_consensus"/>
</dbReference>
<dbReference type="EMBL" id="CM002911">
    <property type="protein sequence ID" value="KMY92258.1"/>
    <property type="molecule type" value="Genomic_DNA"/>
</dbReference>
<evidence type="ECO:0000313" key="6">
    <source>
        <dbReference type="Proteomes" id="UP000035880"/>
    </source>
</evidence>
<sequence length="123" mass="13052">MFMLVVICAVSGLVVAHSPVPHSVGGSEDVHSQSDDVRADGFGSSLHIYNGIERTAKADVDGIFKGSIKWVTPDGDHVEVTYGANENGYQASMPALTPTPPPIPEAFHSPVSEHPHHNQESSP</sequence>
<protein>
    <submittedName>
        <fullName evidence="5">Uncharacterized protein</fullName>
    </submittedName>
</protein>
<dbReference type="GO" id="GO:0062129">
    <property type="term" value="C:chitin-based extracellular matrix"/>
    <property type="evidence" value="ECO:0007669"/>
    <property type="project" value="TreeGrafter"/>
</dbReference>
<dbReference type="AlphaFoldDB" id="A0A0J9R852"/>
<keyword evidence="4" id="KW-0732">Signal</keyword>
<gene>
    <name evidence="5" type="primary">Dsim\GD28412</name>
    <name evidence="5" type="ORF">Dsimw501_GD28412</name>
</gene>
<keyword evidence="1 2" id="KW-0193">Cuticle</keyword>
<dbReference type="PANTHER" id="PTHR10380">
    <property type="entry name" value="CUTICLE PROTEIN"/>
    <property type="match status" value="1"/>
</dbReference>
<evidence type="ECO:0000256" key="4">
    <source>
        <dbReference type="SAM" id="SignalP"/>
    </source>
</evidence>
<organism evidence="5 6">
    <name type="scientific">Drosophila simulans</name>
    <name type="common">Fruit fly</name>
    <dbReference type="NCBI Taxonomy" id="7240"/>
    <lineage>
        <taxon>Eukaryota</taxon>
        <taxon>Metazoa</taxon>
        <taxon>Ecdysozoa</taxon>
        <taxon>Arthropoda</taxon>
        <taxon>Hexapoda</taxon>
        <taxon>Insecta</taxon>
        <taxon>Pterygota</taxon>
        <taxon>Neoptera</taxon>
        <taxon>Endopterygota</taxon>
        <taxon>Diptera</taxon>
        <taxon>Brachycera</taxon>
        <taxon>Muscomorpha</taxon>
        <taxon>Ephydroidea</taxon>
        <taxon>Drosophilidae</taxon>
        <taxon>Drosophila</taxon>
        <taxon>Sophophora</taxon>
    </lineage>
</organism>
<evidence type="ECO:0000313" key="5">
    <source>
        <dbReference type="EMBL" id="KMY92258.1"/>
    </source>
</evidence>
<dbReference type="PROSITE" id="PS00233">
    <property type="entry name" value="CHIT_BIND_RR_1"/>
    <property type="match status" value="1"/>
</dbReference>
<evidence type="ECO:0000256" key="3">
    <source>
        <dbReference type="SAM" id="MobiDB-lite"/>
    </source>
</evidence>
<dbReference type="PANTHER" id="PTHR10380:SF237">
    <property type="entry name" value="CUTICULAR PROTEIN 65AU, ISOFORM A-RELATED"/>
    <property type="match status" value="1"/>
</dbReference>